<organism evidence="1 2">
    <name type="scientific">Paraburkholderia piptadeniae</name>
    <dbReference type="NCBI Taxonomy" id="1701573"/>
    <lineage>
        <taxon>Bacteria</taxon>
        <taxon>Pseudomonadati</taxon>
        <taxon>Pseudomonadota</taxon>
        <taxon>Betaproteobacteria</taxon>
        <taxon>Burkholderiales</taxon>
        <taxon>Burkholderiaceae</taxon>
        <taxon>Paraburkholderia</taxon>
    </lineage>
</organism>
<evidence type="ECO:0000313" key="1">
    <source>
        <dbReference type="EMBL" id="SIT52103.1"/>
    </source>
</evidence>
<gene>
    <name evidence="1" type="ORF">BN2476_1850003</name>
</gene>
<comment type="caution">
    <text evidence="1">The sequence shown here is derived from an EMBL/GenBank/DDBJ whole genome shotgun (WGS) entry which is preliminary data.</text>
</comment>
<dbReference type="EMBL" id="CYGY02000185">
    <property type="protein sequence ID" value="SIT52103.1"/>
    <property type="molecule type" value="Genomic_DNA"/>
</dbReference>
<keyword evidence="2" id="KW-1185">Reference proteome</keyword>
<accession>A0A1N7SYR0</accession>
<name>A0A1N7SYR0_9BURK</name>
<reference evidence="1" key="1">
    <citation type="submission" date="2016-12" db="EMBL/GenBank/DDBJ databases">
        <authorList>
            <person name="Moulin L."/>
        </authorList>
    </citation>
    <scope>NUCLEOTIDE SEQUENCE [LARGE SCALE GENOMIC DNA]</scope>
    <source>
        <strain evidence="1">STM 7183</strain>
    </source>
</reference>
<evidence type="ECO:0000313" key="2">
    <source>
        <dbReference type="Proteomes" id="UP000195569"/>
    </source>
</evidence>
<dbReference type="Proteomes" id="UP000195569">
    <property type="component" value="Unassembled WGS sequence"/>
</dbReference>
<proteinExistence type="predicted"/>
<sequence>MGPQQKIDDVAGYVDGAIQVFPLTLNVDINLIDASGLADGGVRDGETLPLASAEA</sequence>
<dbReference type="AlphaFoldDB" id="A0A1N7SYR0"/>
<protein>
    <submittedName>
        <fullName evidence="1">Uncharacterized protein</fullName>
    </submittedName>
</protein>